<evidence type="ECO:0000313" key="2">
    <source>
        <dbReference type="Proteomes" id="UP000243924"/>
    </source>
</evidence>
<gene>
    <name evidence="1" type="ORF">SAMN05216210_2007</name>
</gene>
<dbReference type="RefSeq" id="WP_157719173.1">
    <property type="nucleotide sequence ID" value="NZ_LT629787.1"/>
</dbReference>
<dbReference type="EMBL" id="LT629787">
    <property type="protein sequence ID" value="SDU14054.1"/>
    <property type="molecule type" value="Genomic_DNA"/>
</dbReference>
<reference evidence="2" key="1">
    <citation type="submission" date="2016-10" db="EMBL/GenBank/DDBJ databases">
        <authorList>
            <person name="Varghese N."/>
            <person name="Submissions S."/>
        </authorList>
    </citation>
    <scope>NUCLEOTIDE SEQUENCE [LARGE SCALE GENOMIC DNA]</scope>
    <source>
        <strain evidence="2">CECT 8338</strain>
    </source>
</reference>
<keyword evidence="2" id="KW-1185">Reference proteome</keyword>
<name>A0A1H2G372_9GAMM</name>
<proteinExistence type="predicted"/>
<protein>
    <recommendedName>
        <fullName evidence="3">YokE-like PH domain-containing protein</fullName>
    </recommendedName>
</protein>
<accession>A0A1H2G372</accession>
<dbReference type="AlphaFoldDB" id="A0A1H2G372"/>
<evidence type="ECO:0008006" key="3">
    <source>
        <dbReference type="Google" id="ProtNLM"/>
    </source>
</evidence>
<dbReference type="OrthoDB" id="6215439at2"/>
<organism evidence="1 2">
    <name type="scientific">Halopseudomonas salegens</name>
    <dbReference type="NCBI Taxonomy" id="1434072"/>
    <lineage>
        <taxon>Bacteria</taxon>
        <taxon>Pseudomonadati</taxon>
        <taxon>Pseudomonadota</taxon>
        <taxon>Gammaproteobacteria</taxon>
        <taxon>Pseudomonadales</taxon>
        <taxon>Pseudomonadaceae</taxon>
        <taxon>Halopseudomonas</taxon>
    </lineage>
</organism>
<dbReference type="Proteomes" id="UP000243924">
    <property type="component" value="Chromosome I"/>
</dbReference>
<sequence>MSQSTTLDPSWAECLDVDFMFSNHKQIYKRRIEKRQRKLLSKIPDLSQFLRTDERVLLVATCCSPTSLLEQLTGGWIVFYINRALLVITDQRILHLPATPNFGYRDSIAQVEYADCEDIRVGSRHLKIRYRNGSKETFLFLRNERAKLKAHFKDFKSGSRRGPSSTLGGRVHLCPRCTAPLQPDHYQCDKCRLTFKDMGTATRLSLLLPGGGYFYTGHWFLGIGDLMVEAGLLLLVADAMSGGLAGQEGSWEAATFFGGLLAIEKLITVYHARRYIREYLPNDRPVTPRG</sequence>
<evidence type="ECO:0000313" key="1">
    <source>
        <dbReference type="EMBL" id="SDU14054.1"/>
    </source>
</evidence>